<organism evidence="2 3">
    <name type="scientific">Helicoverpa armigera</name>
    <name type="common">Cotton bollworm</name>
    <name type="synonym">Heliothis armigera</name>
    <dbReference type="NCBI Taxonomy" id="29058"/>
    <lineage>
        <taxon>Eukaryota</taxon>
        <taxon>Metazoa</taxon>
        <taxon>Ecdysozoa</taxon>
        <taxon>Arthropoda</taxon>
        <taxon>Hexapoda</taxon>
        <taxon>Insecta</taxon>
        <taxon>Pterygota</taxon>
        <taxon>Neoptera</taxon>
        <taxon>Endopterygota</taxon>
        <taxon>Lepidoptera</taxon>
        <taxon>Glossata</taxon>
        <taxon>Ditrysia</taxon>
        <taxon>Noctuoidea</taxon>
        <taxon>Noctuidae</taxon>
        <taxon>Heliothinae</taxon>
        <taxon>Helicoverpa</taxon>
    </lineage>
</organism>
<dbReference type="EMBL" id="KZ150258">
    <property type="protein sequence ID" value="PZC71774.1"/>
    <property type="molecule type" value="Genomic_DNA"/>
</dbReference>
<accession>A0A2W1BD97</accession>
<feature type="region of interest" description="Disordered" evidence="1">
    <location>
        <begin position="157"/>
        <end position="251"/>
    </location>
</feature>
<evidence type="ECO:0000256" key="1">
    <source>
        <dbReference type="SAM" id="MobiDB-lite"/>
    </source>
</evidence>
<evidence type="ECO:0000313" key="3">
    <source>
        <dbReference type="Proteomes" id="UP000249218"/>
    </source>
</evidence>
<feature type="compositionally biased region" description="Basic and acidic residues" evidence="1">
    <location>
        <begin position="241"/>
        <end position="251"/>
    </location>
</feature>
<feature type="compositionally biased region" description="Basic residues" evidence="1">
    <location>
        <begin position="223"/>
        <end position="235"/>
    </location>
</feature>
<evidence type="ECO:0000313" key="2">
    <source>
        <dbReference type="EMBL" id="PZC71774.1"/>
    </source>
</evidence>
<name>A0A2W1BD97_HELAM</name>
<proteinExistence type="predicted"/>
<keyword evidence="3" id="KW-1185">Reference proteome</keyword>
<reference evidence="2 3" key="1">
    <citation type="journal article" date="2017" name="BMC Biol.">
        <title>Genomic innovations, transcriptional plasticity and gene loss underlying the evolution and divergence of two highly polyphagous and invasive Helicoverpa pest species.</title>
        <authorList>
            <person name="Pearce S.L."/>
            <person name="Clarke D.F."/>
            <person name="East P.D."/>
            <person name="Elfekih S."/>
            <person name="Gordon K.H."/>
            <person name="Jermiin L.S."/>
            <person name="McGaughran A."/>
            <person name="Oakeshott J.G."/>
            <person name="Papanikolaou A."/>
            <person name="Perera O.P."/>
            <person name="Rane R.V."/>
            <person name="Richards S."/>
            <person name="Tay W.T."/>
            <person name="Walsh T.K."/>
            <person name="Anderson A."/>
            <person name="Anderson C.J."/>
            <person name="Asgari S."/>
            <person name="Board P.G."/>
            <person name="Bretschneider A."/>
            <person name="Campbell P.M."/>
            <person name="Chertemps T."/>
            <person name="Christeller J.T."/>
            <person name="Coppin C.W."/>
            <person name="Downes S.J."/>
            <person name="Duan G."/>
            <person name="Farnsworth C.A."/>
            <person name="Good R.T."/>
            <person name="Han L.B."/>
            <person name="Han Y.C."/>
            <person name="Hatje K."/>
            <person name="Horne I."/>
            <person name="Huang Y.P."/>
            <person name="Hughes D.S."/>
            <person name="Jacquin-Joly E."/>
            <person name="James W."/>
            <person name="Jhangiani S."/>
            <person name="Kollmar M."/>
            <person name="Kuwar S.S."/>
            <person name="Li S."/>
            <person name="Liu N.Y."/>
            <person name="Maibeche M.T."/>
            <person name="Miller J.R."/>
            <person name="Montagne N."/>
            <person name="Perry T."/>
            <person name="Qu J."/>
            <person name="Song S.V."/>
            <person name="Sutton G.G."/>
            <person name="Vogel H."/>
            <person name="Walenz B.P."/>
            <person name="Xu W."/>
            <person name="Zhang H.J."/>
            <person name="Zou Z."/>
            <person name="Batterham P."/>
            <person name="Edwards O.R."/>
            <person name="Feyereisen R."/>
            <person name="Gibbs R.A."/>
            <person name="Heckel D.G."/>
            <person name="McGrath A."/>
            <person name="Robin C."/>
            <person name="Scherer S.E."/>
            <person name="Worley K.C."/>
            <person name="Wu Y.D."/>
        </authorList>
    </citation>
    <scope>NUCLEOTIDE SEQUENCE [LARGE SCALE GENOMIC DNA]</scope>
    <source>
        <strain evidence="2">Harm_GR_Male_#8</strain>
        <tissue evidence="2">Whole organism</tissue>
    </source>
</reference>
<sequence length="251" mass="28037">MGKKIKVNRCNKTPFAECLYAYRSAAVDVLCRQDDATVFVVAFRVRSERVLRRSADGPEPGRGQGLGAPWTPALLTRCEWPGREYHVSSPAPIIACSVPWSFRPRSYVVDYFGPREPIRGCETTRPRSFLARAERTFSRSCGRGVTASALRHFETVASSARASAREPRRGHRGQADSDRAASAAAERDRLLPHSPGATRMNDSASRDRKSESCLQFLRGARNLSRRPRDKGRRERRSASARPDRGAHQTPE</sequence>
<dbReference type="AlphaFoldDB" id="A0A2W1BD97"/>
<dbReference type="Proteomes" id="UP000249218">
    <property type="component" value="Unassembled WGS sequence"/>
</dbReference>
<feature type="compositionally biased region" description="Basic and acidic residues" evidence="1">
    <location>
        <begin position="163"/>
        <end position="191"/>
    </location>
</feature>
<gene>
    <name evidence="2" type="primary">HaOG212537</name>
    <name evidence="2" type="ORF">B5X24_HaOG212537</name>
</gene>
<protein>
    <submittedName>
        <fullName evidence="2">Uncharacterized protein</fullName>
    </submittedName>
</protein>